<protein>
    <recommendedName>
        <fullName evidence="5">Glutathione peroxidase</fullName>
    </recommendedName>
</protein>
<dbReference type="Pfam" id="PF00255">
    <property type="entry name" value="GSHPx"/>
    <property type="match status" value="1"/>
</dbReference>
<evidence type="ECO:0000256" key="1">
    <source>
        <dbReference type="ARBA" id="ARBA00006926"/>
    </source>
</evidence>
<dbReference type="PROSITE" id="PS00460">
    <property type="entry name" value="GLUTATHIONE_PEROXID_1"/>
    <property type="match status" value="1"/>
</dbReference>
<evidence type="ECO:0000256" key="5">
    <source>
        <dbReference type="RuleBase" id="RU000499"/>
    </source>
</evidence>
<dbReference type="SUPFAM" id="SSF52833">
    <property type="entry name" value="Thioredoxin-like"/>
    <property type="match status" value="1"/>
</dbReference>
<feature type="active site" evidence="4">
    <location>
        <position position="50"/>
    </location>
</feature>
<dbReference type="PROSITE" id="PS51355">
    <property type="entry name" value="GLUTATHIONE_PEROXID_3"/>
    <property type="match status" value="1"/>
</dbReference>
<evidence type="ECO:0000256" key="2">
    <source>
        <dbReference type="ARBA" id="ARBA00022559"/>
    </source>
</evidence>
<dbReference type="InterPro" id="IPR029759">
    <property type="entry name" value="GPX_AS"/>
</dbReference>
<dbReference type="PANTHER" id="PTHR11592:SF78">
    <property type="entry name" value="GLUTATHIONE PEROXIDASE"/>
    <property type="match status" value="1"/>
</dbReference>
<dbReference type="CDD" id="cd00340">
    <property type="entry name" value="GSH_Peroxidase"/>
    <property type="match status" value="1"/>
</dbReference>
<keyword evidence="2 5" id="KW-0575">Peroxidase</keyword>
<proteinExistence type="inferred from homology"/>
<evidence type="ECO:0000313" key="7">
    <source>
        <dbReference type="Proteomes" id="UP000032430"/>
    </source>
</evidence>
<dbReference type="OrthoDB" id="9785502at2"/>
<reference evidence="7" key="1">
    <citation type="submission" date="2014-09" db="EMBL/GenBank/DDBJ databases">
        <authorList>
            <person name="Gomez-Valero L."/>
        </authorList>
    </citation>
    <scope>NUCLEOTIDE SEQUENCE [LARGE SCALE GENOMIC DNA]</scope>
    <source>
        <strain evidence="7">ATCC700992</strain>
    </source>
</reference>
<dbReference type="GO" id="GO:0034599">
    <property type="term" value="P:cellular response to oxidative stress"/>
    <property type="evidence" value="ECO:0007669"/>
    <property type="project" value="TreeGrafter"/>
</dbReference>
<dbReference type="STRING" id="1212491.LFA_0646"/>
<dbReference type="KEGG" id="lfa:LFA_0646"/>
<evidence type="ECO:0000256" key="3">
    <source>
        <dbReference type="ARBA" id="ARBA00023002"/>
    </source>
</evidence>
<dbReference type="EMBL" id="LN614827">
    <property type="protein sequence ID" value="CEG56098.1"/>
    <property type="molecule type" value="Genomic_DNA"/>
</dbReference>
<dbReference type="InterPro" id="IPR000889">
    <property type="entry name" value="Glutathione_peroxidase"/>
</dbReference>
<dbReference type="AlphaFoldDB" id="A0A098G0V8"/>
<name>A0A098G0V8_9GAMM</name>
<dbReference type="PIRSF" id="PIRSF000303">
    <property type="entry name" value="Glutathion_perox"/>
    <property type="match status" value="1"/>
</dbReference>
<keyword evidence="7" id="KW-1185">Reference proteome</keyword>
<dbReference type="Proteomes" id="UP000032430">
    <property type="component" value="Chromosome I"/>
</dbReference>
<accession>A0A098G0V8</accession>
<gene>
    <name evidence="6" type="primary">gpo</name>
    <name evidence="6" type="ORF">LFA_0646</name>
</gene>
<evidence type="ECO:0000313" key="6">
    <source>
        <dbReference type="EMBL" id="CEG56098.1"/>
    </source>
</evidence>
<dbReference type="HOGENOM" id="CLU_029507_1_1_6"/>
<dbReference type="PRINTS" id="PR01011">
    <property type="entry name" value="GLUTPROXDASE"/>
</dbReference>
<dbReference type="InterPro" id="IPR036249">
    <property type="entry name" value="Thioredoxin-like_sf"/>
</dbReference>
<evidence type="ECO:0000256" key="4">
    <source>
        <dbReference type="PIRSR" id="PIRSR000303-1"/>
    </source>
</evidence>
<dbReference type="PANTHER" id="PTHR11592">
    <property type="entry name" value="GLUTATHIONE PEROXIDASE"/>
    <property type="match status" value="1"/>
</dbReference>
<dbReference type="GO" id="GO:0004601">
    <property type="term" value="F:peroxidase activity"/>
    <property type="evidence" value="ECO:0007669"/>
    <property type="project" value="UniProtKB-KW"/>
</dbReference>
<comment type="similarity">
    <text evidence="1 5">Belongs to the glutathione peroxidase family.</text>
</comment>
<dbReference type="Gene3D" id="3.40.30.10">
    <property type="entry name" value="Glutaredoxin"/>
    <property type="match status" value="1"/>
</dbReference>
<dbReference type="RefSeq" id="WP_045094838.1">
    <property type="nucleotide sequence ID" value="NZ_LN614827.1"/>
</dbReference>
<keyword evidence="3 5" id="KW-0560">Oxidoreductase</keyword>
<organism evidence="6 7">
    <name type="scientific">Legionella fallonii LLAP-10</name>
    <dbReference type="NCBI Taxonomy" id="1212491"/>
    <lineage>
        <taxon>Bacteria</taxon>
        <taxon>Pseudomonadati</taxon>
        <taxon>Pseudomonadota</taxon>
        <taxon>Gammaproteobacteria</taxon>
        <taxon>Legionellales</taxon>
        <taxon>Legionellaceae</taxon>
        <taxon>Legionella</taxon>
    </lineage>
</organism>
<sequence>MAITESPDNTVTLRDNAYDYSFHTLAGHKPLPLNSFRGKVLLIVNTASKCGFTPQYVGLEKLYEQYKDKGLVILGVPSNDFGGQEPGSEEEITNFCQINYGVSFPMTSKEVVLGKTAHPFYLWAKKKLGFGSAPKWNFHKYLIDQNGKLITYFYSFTSPSSSRLIKSIEKALAEKP</sequence>